<reference evidence="1 2" key="1">
    <citation type="submission" date="2014-04" db="EMBL/GenBank/DDBJ databases">
        <authorList>
            <consortium name="DOE Joint Genome Institute"/>
            <person name="Kuo A."/>
            <person name="Zuccaro A."/>
            <person name="Kohler A."/>
            <person name="Nagy L.G."/>
            <person name="Floudas D."/>
            <person name="Copeland A."/>
            <person name="Barry K.W."/>
            <person name="Cichocki N."/>
            <person name="Veneault-Fourrey C."/>
            <person name="LaButti K."/>
            <person name="Lindquist E.A."/>
            <person name="Lipzen A."/>
            <person name="Lundell T."/>
            <person name="Morin E."/>
            <person name="Murat C."/>
            <person name="Sun H."/>
            <person name="Tunlid A."/>
            <person name="Henrissat B."/>
            <person name="Grigoriev I.V."/>
            <person name="Hibbett D.S."/>
            <person name="Martin F."/>
            <person name="Nordberg H.P."/>
            <person name="Cantor M.N."/>
            <person name="Hua S.X."/>
        </authorList>
    </citation>
    <scope>NUCLEOTIDE SEQUENCE [LARGE SCALE GENOMIC DNA]</scope>
    <source>
        <strain evidence="1 2">MAFF 305830</strain>
    </source>
</reference>
<dbReference type="HOGENOM" id="CLU_1876709_0_0_1"/>
<accession>A0A0C2W622</accession>
<protein>
    <submittedName>
        <fullName evidence="1">Uncharacterized protein</fullName>
    </submittedName>
</protein>
<proteinExistence type="predicted"/>
<sequence length="136" mass="14491">MSSVKLPPGNYNIRSTNVAIAYVAPGAPLGLAVVNSQDSAQTITDTGAIVPLKDLINYTMIPSNVTSFVDSPVMVDAQAGNSYDWDIQVKKIDDMTYEGTIKVPGAGNDYYWQAHNGQVLLEVNAGLAILTFINVG</sequence>
<reference evidence="2" key="2">
    <citation type="submission" date="2015-01" db="EMBL/GenBank/DDBJ databases">
        <title>Evolutionary Origins and Diversification of the Mycorrhizal Mutualists.</title>
        <authorList>
            <consortium name="DOE Joint Genome Institute"/>
            <consortium name="Mycorrhizal Genomics Consortium"/>
            <person name="Kohler A."/>
            <person name="Kuo A."/>
            <person name="Nagy L.G."/>
            <person name="Floudas D."/>
            <person name="Copeland A."/>
            <person name="Barry K.W."/>
            <person name="Cichocki N."/>
            <person name="Veneault-Fourrey C."/>
            <person name="LaButti K."/>
            <person name="Lindquist E.A."/>
            <person name="Lipzen A."/>
            <person name="Lundell T."/>
            <person name="Morin E."/>
            <person name="Murat C."/>
            <person name="Riley R."/>
            <person name="Ohm R."/>
            <person name="Sun H."/>
            <person name="Tunlid A."/>
            <person name="Henrissat B."/>
            <person name="Grigoriev I.V."/>
            <person name="Hibbett D.S."/>
            <person name="Martin F."/>
        </authorList>
    </citation>
    <scope>NUCLEOTIDE SEQUENCE [LARGE SCALE GENOMIC DNA]</scope>
    <source>
        <strain evidence="2">MAFF 305830</strain>
    </source>
</reference>
<dbReference type="AlphaFoldDB" id="A0A0C2W622"/>
<organism evidence="1 2">
    <name type="scientific">Serendipita vermifera MAFF 305830</name>
    <dbReference type="NCBI Taxonomy" id="933852"/>
    <lineage>
        <taxon>Eukaryota</taxon>
        <taxon>Fungi</taxon>
        <taxon>Dikarya</taxon>
        <taxon>Basidiomycota</taxon>
        <taxon>Agaricomycotina</taxon>
        <taxon>Agaricomycetes</taxon>
        <taxon>Sebacinales</taxon>
        <taxon>Serendipitaceae</taxon>
        <taxon>Serendipita</taxon>
    </lineage>
</organism>
<evidence type="ECO:0000313" key="1">
    <source>
        <dbReference type="EMBL" id="KIM21908.1"/>
    </source>
</evidence>
<evidence type="ECO:0000313" key="2">
    <source>
        <dbReference type="Proteomes" id="UP000054097"/>
    </source>
</evidence>
<dbReference type="EMBL" id="KN824368">
    <property type="protein sequence ID" value="KIM21908.1"/>
    <property type="molecule type" value="Genomic_DNA"/>
</dbReference>
<dbReference type="Proteomes" id="UP000054097">
    <property type="component" value="Unassembled WGS sequence"/>
</dbReference>
<name>A0A0C2W622_SERVB</name>
<keyword evidence="2" id="KW-1185">Reference proteome</keyword>
<gene>
    <name evidence="1" type="ORF">M408DRAFT_29157</name>
</gene>